<evidence type="ECO:0000256" key="3">
    <source>
        <dbReference type="ARBA" id="ARBA00022989"/>
    </source>
</evidence>
<keyword evidence="4" id="KW-0472">Membrane</keyword>
<proteinExistence type="predicted"/>
<evidence type="ECO:0000313" key="7">
    <source>
        <dbReference type="Proteomes" id="UP000193380"/>
    </source>
</evidence>
<dbReference type="InterPro" id="IPR001828">
    <property type="entry name" value="ANF_lig-bd_rcpt"/>
</dbReference>
<evidence type="ECO:0000256" key="1">
    <source>
        <dbReference type="ARBA" id="ARBA00004370"/>
    </source>
</evidence>
<dbReference type="FunFam" id="3.40.50.2300:FF:000004">
    <property type="entry name" value="Glutamate receptor, ionotropic, AMPA 2"/>
    <property type="match status" value="1"/>
</dbReference>
<dbReference type="SUPFAM" id="SSF53822">
    <property type="entry name" value="Periplasmic binding protein-like I"/>
    <property type="match status" value="1"/>
</dbReference>
<reference evidence="6" key="2">
    <citation type="submission" date="2014-03" db="EMBL/GenBank/DDBJ databases">
        <authorList>
            <person name="Genoscope - CEA"/>
        </authorList>
    </citation>
    <scope>NUCLEOTIDE SEQUENCE</scope>
</reference>
<dbReference type="EMBL" id="FR904677">
    <property type="protein sequence ID" value="CDQ69619.1"/>
    <property type="molecule type" value="Genomic_DNA"/>
</dbReference>
<protein>
    <recommendedName>
        <fullName evidence="5">Receptor ligand binding region domain-containing protein</fullName>
    </recommendedName>
</protein>
<dbReference type="GO" id="GO:0016020">
    <property type="term" value="C:membrane"/>
    <property type="evidence" value="ECO:0007669"/>
    <property type="project" value="UniProtKB-SubCell"/>
</dbReference>
<organism evidence="6 7">
    <name type="scientific">Oncorhynchus mykiss</name>
    <name type="common">Rainbow trout</name>
    <name type="synonym">Salmo gairdneri</name>
    <dbReference type="NCBI Taxonomy" id="8022"/>
    <lineage>
        <taxon>Eukaryota</taxon>
        <taxon>Metazoa</taxon>
        <taxon>Chordata</taxon>
        <taxon>Craniata</taxon>
        <taxon>Vertebrata</taxon>
        <taxon>Euteleostomi</taxon>
        <taxon>Actinopterygii</taxon>
        <taxon>Neopterygii</taxon>
        <taxon>Teleostei</taxon>
        <taxon>Protacanthopterygii</taxon>
        <taxon>Salmoniformes</taxon>
        <taxon>Salmonidae</taxon>
        <taxon>Salmoninae</taxon>
        <taxon>Oncorhynchus</taxon>
    </lineage>
</organism>
<dbReference type="InterPro" id="IPR028082">
    <property type="entry name" value="Peripla_BP_I"/>
</dbReference>
<evidence type="ECO:0000256" key="2">
    <source>
        <dbReference type="ARBA" id="ARBA00022692"/>
    </source>
</evidence>
<dbReference type="STRING" id="8022.A0A060WX17"/>
<accession>A0A060WX17</accession>
<sequence length="170" mass="19394">MEKAGQNSWQVSAICVEKFNDAAYRRLLEDLDRRQEKKFVIDLEAERLTNMLEQIVSVGKHVKGYHYIMANLGFKDINLERFMHGGANVSGFQLVDFSNPMVIKLMQRWNKLDQREYPGSDSPPKVTPYLGVNKSSFIFTNVLPSPPSPEEGQLPPMVHYTWGFSGVSLL</sequence>
<dbReference type="Pfam" id="PF01094">
    <property type="entry name" value="ANF_receptor"/>
    <property type="match status" value="1"/>
</dbReference>
<keyword evidence="2" id="KW-0812">Transmembrane</keyword>
<dbReference type="PaxDb" id="8022-A0A060WX17"/>
<comment type="subcellular location">
    <subcellularLocation>
        <location evidence="1">Membrane</location>
    </subcellularLocation>
</comment>
<evidence type="ECO:0000259" key="5">
    <source>
        <dbReference type="Pfam" id="PF01094"/>
    </source>
</evidence>
<dbReference type="Gene3D" id="3.40.50.2300">
    <property type="match status" value="2"/>
</dbReference>
<keyword evidence="3" id="KW-1133">Transmembrane helix</keyword>
<reference evidence="6" key="1">
    <citation type="journal article" date="2014" name="Nat. Commun.">
        <title>The rainbow trout genome provides novel insights into evolution after whole-genome duplication in vertebrates.</title>
        <authorList>
            <person name="Berthelot C."/>
            <person name="Brunet F."/>
            <person name="Chalopin D."/>
            <person name="Juanchich A."/>
            <person name="Bernard M."/>
            <person name="Noel B."/>
            <person name="Bento P."/>
            <person name="Da Silva C."/>
            <person name="Labadie K."/>
            <person name="Alberti A."/>
            <person name="Aury J.M."/>
            <person name="Louis A."/>
            <person name="Dehais P."/>
            <person name="Bardou P."/>
            <person name="Montfort J."/>
            <person name="Klopp C."/>
            <person name="Cabau C."/>
            <person name="Gaspin C."/>
            <person name="Thorgaard G.H."/>
            <person name="Boussaha M."/>
            <person name="Quillet E."/>
            <person name="Guyomard R."/>
            <person name="Galiana D."/>
            <person name="Bobe J."/>
            <person name="Volff J.N."/>
            <person name="Genet C."/>
            <person name="Wincker P."/>
            <person name="Jaillon O."/>
            <person name="Roest Crollius H."/>
            <person name="Guiguen Y."/>
        </authorList>
    </citation>
    <scope>NUCLEOTIDE SEQUENCE [LARGE SCALE GENOMIC DNA]</scope>
</reference>
<evidence type="ECO:0000313" key="6">
    <source>
        <dbReference type="EMBL" id="CDQ69619.1"/>
    </source>
</evidence>
<name>A0A060WX17_ONCMY</name>
<dbReference type="Proteomes" id="UP000193380">
    <property type="component" value="Unassembled WGS sequence"/>
</dbReference>
<gene>
    <name evidence="6" type="ORF">GSONMT00003059001</name>
</gene>
<feature type="domain" description="Receptor ligand binding region" evidence="5">
    <location>
        <begin position="2"/>
        <end position="130"/>
    </location>
</feature>
<dbReference type="AlphaFoldDB" id="A0A060WX17"/>
<evidence type="ECO:0000256" key="4">
    <source>
        <dbReference type="ARBA" id="ARBA00023136"/>
    </source>
</evidence>